<organism evidence="9 10">
    <name type="scientific">Nonlabens spongiae</name>
    <dbReference type="NCBI Taxonomy" id="331648"/>
    <lineage>
        <taxon>Bacteria</taxon>
        <taxon>Pseudomonadati</taxon>
        <taxon>Bacteroidota</taxon>
        <taxon>Flavobacteriia</taxon>
        <taxon>Flavobacteriales</taxon>
        <taxon>Flavobacteriaceae</taxon>
        <taxon>Nonlabens</taxon>
    </lineage>
</organism>
<feature type="binding site" evidence="8">
    <location>
        <begin position="232"/>
        <end position="233"/>
    </location>
    <ligand>
        <name>sn-glycerol 1-phosphate</name>
        <dbReference type="ChEBI" id="CHEBI:57685"/>
    </ligand>
</feature>
<dbReference type="EC" id="2.5.1.41" evidence="8"/>
<comment type="function">
    <text evidence="8">Prenyltransferase that catalyzes the transfer of the geranylgeranyl moiety of geranylgeranyl diphosphate (GGPP) to the C3 hydroxyl of sn-glycerol-1-phosphate (G1P).</text>
</comment>
<keyword evidence="5 8" id="KW-0443">Lipid metabolism</keyword>
<protein>
    <recommendedName>
        <fullName evidence="8">Geranylgeranylglyceryl phosphate synthase</fullName>
        <shortName evidence="8">GGGP synthase</shortName>
        <shortName evidence="8">GGGPS</shortName>
        <ecNumber evidence="8">2.5.1.41</ecNumber>
    </recommendedName>
    <alternativeName>
        <fullName evidence="8">(S)-3-O-geranylgeranylglyceryl phosphate synthase</fullName>
    </alternativeName>
    <alternativeName>
        <fullName evidence="8">Phosphoglycerol geranylgeranyltransferase</fullName>
    </alternativeName>
</protein>
<keyword evidence="2 8" id="KW-0808">Transferase</keyword>
<feature type="binding site" evidence="8">
    <location>
        <position position="59"/>
    </location>
    <ligand>
        <name>Mg(2+)</name>
        <dbReference type="ChEBI" id="CHEBI:18420"/>
    </ligand>
</feature>
<dbReference type="NCBIfam" id="TIGR01768">
    <property type="entry name" value="GGGP-family"/>
    <property type="match status" value="1"/>
</dbReference>
<evidence type="ECO:0000256" key="7">
    <source>
        <dbReference type="ARBA" id="ARBA00023264"/>
    </source>
</evidence>
<evidence type="ECO:0000313" key="9">
    <source>
        <dbReference type="EMBL" id="ARN78444.1"/>
    </source>
</evidence>
<evidence type="ECO:0000256" key="6">
    <source>
        <dbReference type="ARBA" id="ARBA00023209"/>
    </source>
</evidence>
<reference evidence="9 10" key="1">
    <citation type="submission" date="2016-11" db="EMBL/GenBank/DDBJ databases">
        <title>Trade-off between light-utilization and light-protection in marine flavobacteria.</title>
        <authorList>
            <person name="Kumagai Y."/>
        </authorList>
    </citation>
    <scope>NUCLEOTIDE SEQUENCE [LARGE SCALE GENOMIC DNA]</scope>
    <source>
        <strain evidence="9 10">JCM 13191</strain>
    </source>
</reference>
<evidence type="ECO:0000256" key="2">
    <source>
        <dbReference type="ARBA" id="ARBA00022679"/>
    </source>
</evidence>
<comment type="similarity">
    <text evidence="8">Belongs to the GGGP/HepGP synthase family. Group II subfamily.</text>
</comment>
<proteinExistence type="inferred from homology"/>
<keyword evidence="7 8" id="KW-1208">Phospholipid metabolism</keyword>
<dbReference type="HAMAP" id="MF_00112">
    <property type="entry name" value="GGGP_HepGP_synthase"/>
    <property type="match status" value="1"/>
</dbReference>
<dbReference type="STRING" id="331648.BST97_10855"/>
<dbReference type="AlphaFoldDB" id="A0A1W6MLF4"/>
<dbReference type="Gene3D" id="3.20.20.390">
    <property type="entry name" value="FMN-linked oxidoreductases"/>
    <property type="match status" value="1"/>
</dbReference>
<dbReference type="GO" id="GO:0047294">
    <property type="term" value="F:phosphoglycerol geranylgeranyltransferase activity"/>
    <property type="evidence" value="ECO:0007669"/>
    <property type="project" value="UniProtKB-UniRule"/>
</dbReference>
<keyword evidence="4 8" id="KW-0460">Magnesium</keyword>
<evidence type="ECO:0000256" key="3">
    <source>
        <dbReference type="ARBA" id="ARBA00022723"/>
    </source>
</evidence>
<dbReference type="OrthoDB" id="9807235at2"/>
<keyword evidence="3 8" id="KW-0479">Metal-binding</keyword>
<evidence type="ECO:0000313" key="10">
    <source>
        <dbReference type="Proteomes" id="UP000193431"/>
    </source>
</evidence>
<dbReference type="RefSeq" id="WP_085767248.1">
    <property type="nucleotide sequence ID" value="NZ_CP019344.1"/>
</dbReference>
<comment type="caution">
    <text evidence="8">Lacks conserved residue(s) required for the propagation of feature annotation.</text>
</comment>
<name>A0A1W6MLF4_9FLAO</name>
<gene>
    <name evidence="9" type="ORF">BST97_10855</name>
</gene>
<dbReference type="GO" id="GO:0046474">
    <property type="term" value="P:glycerophospholipid biosynthetic process"/>
    <property type="evidence" value="ECO:0007669"/>
    <property type="project" value="UniProtKB-UniRule"/>
</dbReference>
<feature type="binding site" evidence="8">
    <location>
        <begin position="210"/>
        <end position="211"/>
    </location>
    <ligand>
        <name>sn-glycerol 1-phosphate</name>
        <dbReference type="ChEBI" id="CHEBI:57685"/>
    </ligand>
</feature>
<evidence type="ECO:0000256" key="4">
    <source>
        <dbReference type="ARBA" id="ARBA00022842"/>
    </source>
</evidence>
<evidence type="ECO:0000256" key="5">
    <source>
        <dbReference type="ARBA" id="ARBA00023098"/>
    </source>
</evidence>
<keyword evidence="10" id="KW-1185">Reference proteome</keyword>
<dbReference type="GO" id="GO:0000287">
    <property type="term" value="F:magnesium ion binding"/>
    <property type="evidence" value="ECO:0007669"/>
    <property type="project" value="UniProtKB-UniRule"/>
</dbReference>
<dbReference type="EMBL" id="CP019344">
    <property type="protein sequence ID" value="ARN78444.1"/>
    <property type="molecule type" value="Genomic_DNA"/>
</dbReference>
<keyword evidence="1 8" id="KW-0444">Lipid biosynthesis</keyword>
<dbReference type="Proteomes" id="UP000193431">
    <property type="component" value="Chromosome"/>
</dbReference>
<comment type="catalytic activity">
    <reaction evidence="8">
        <text>sn-glycerol 1-phosphate + (2E,6E,10E)-geranylgeranyl diphosphate = sn-3-O-(geranylgeranyl)glycerol 1-phosphate + diphosphate</text>
        <dbReference type="Rhea" id="RHEA:23404"/>
        <dbReference type="ChEBI" id="CHEBI:33019"/>
        <dbReference type="ChEBI" id="CHEBI:57677"/>
        <dbReference type="ChEBI" id="CHEBI:57685"/>
        <dbReference type="ChEBI" id="CHEBI:58756"/>
        <dbReference type="EC" id="2.5.1.41"/>
    </reaction>
</comment>
<comment type="cofactor">
    <cofactor evidence="8">
        <name>Mg(2+)</name>
        <dbReference type="ChEBI" id="CHEBI:18420"/>
    </cofactor>
</comment>
<dbReference type="Pfam" id="PF01884">
    <property type="entry name" value="PcrB"/>
    <property type="match status" value="1"/>
</dbReference>
<keyword evidence="6 8" id="KW-0594">Phospholipid biosynthesis</keyword>
<sequence length="244" mass="26576">MHKIYDLITSVERTLGILVDPEKMGFEEVSAFAKALSLNSSRIIKKFDVDQIVLLVGGSTMENVDFDKWTQHLRGSTKLPIILFPGSHKQVSSAADAILYLNLISGRNPDYLIGEQVAAAYKVQEARIEVIPTAYLLLDGKNESAVARVSNTTPMSQQDIDEVVKTALAGQFMGNKLIYLEAGSGAKQPVTDEIVKAVQQRVNTPTIVGGGLRTKQAIKSKFDAGARMVVVGTAIEENLSWLDI</sequence>
<feature type="binding site" evidence="8">
    <location>
        <begin position="179"/>
        <end position="185"/>
    </location>
    <ligand>
        <name>sn-glycerol 1-phosphate</name>
        <dbReference type="ChEBI" id="CHEBI:57685"/>
    </ligand>
</feature>
<dbReference type="InterPro" id="IPR008205">
    <property type="entry name" value="GGGP_HepGP_synthase"/>
</dbReference>
<evidence type="ECO:0000256" key="1">
    <source>
        <dbReference type="ARBA" id="ARBA00022516"/>
    </source>
</evidence>
<feature type="binding site" evidence="8">
    <location>
        <position position="20"/>
    </location>
    <ligand>
        <name>Mg(2+)</name>
        <dbReference type="ChEBI" id="CHEBI:18420"/>
    </ligand>
</feature>
<accession>A0A1W6MLF4</accession>
<dbReference type="SUPFAM" id="SSF51395">
    <property type="entry name" value="FMN-linked oxidoreductases"/>
    <property type="match status" value="1"/>
</dbReference>
<dbReference type="InterPro" id="IPR038597">
    <property type="entry name" value="GGGP/HepGP_synthase_sf"/>
</dbReference>
<evidence type="ECO:0000256" key="8">
    <source>
        <dbReference type="HAMAP-Rule" id="MF_00112"/>
    </source>
</evidence>